<protein>
    <submittedName>
        <fullName evidence="2">Uncharacterized protein</fullName>
    </submittedName>
</protein>
<keyword evidence="1" id="KW-0472">Membrane</keyword>
<dbReference type="Proteomes" id="UP000634667">
    <property type="component" value="Unassembled WGS sequence"/>
</dbReference>
<dbReference type="EMBL" id="BMYR01000009">
    <property type="protein sequence ID" value="GGW66143.1"/>
    <property type="molecule type" value="Genomic_DNA"/>
</dbReference>
<name>A0ABQ2WS96_9ALTE</name>
<sequence length="149" mass="17063">MITNTVTQRQKVVLALKAQPWRLAIIAASLVMTIVNLYRGEFVFSLLWLSIILQALTLGVLGDRQYEYEAVADVLAQLKIEHGMLHVKHRQLHVQNVKKIALDALDDDYAYIDLPFNIYRSVAMRFPIAQMPLVKDWISTHLPHAEIIC</sequence>
<feature type="transmembrane region" description="Helical" evidence="1">
    <location>
        <begin position="21"/>
        <end position="38"/>
    </location>
</feature>
<keyword evidence="1" id="KW-0812">Transmembrane</keyword>
<evidence type="ECO:0000313" key="2">
    <source>
        <dbReference type="EMBL" id="GGW66143.1"/>
    </source>
</evidence>
<proteinExistence type="predicted"/>
<dbReference type="RefSeq" id="WP_189483335.1">
    <property type="nucleotide sequence ID" value="NZ_BMYR01000009.1"/>
</dbReference>
<reference evidence="3" key="1">
    <citation type="journal article" date="2019" name="Int. J. Syst. Evol. Microbiol.">
        <title>The Global Catalogue of Microorganisms (GCM) 10K type strain sequencing project: providing services to taxonomists for standard genome sequencing and annotation.</title>
        <authorList>
            <consortium name="The Broad Institute Genomics Platform"/>
            <consortium name="The Broad Institute Genome Sequencing Center for Infectious Disease"/>
            <person name="Wu L."/>
            <person name="Ma J."/>
        </authorList>
    </citation>
    <scope>NUCLEOTIDE SEQUENCE [LARGE SCALE GENOMIC DNA]</scope>
    <source>
        <strain evidence="3">KCTC 23723</strain>
    </source>
</reference>
<keyword evidence="1" id="KW-1133">Transmembrane helix</keyword>
<comment type="caution">
    <text evidence="2">The sequence shown here is derived from an EMBL/GenBank/DDBJ whole genome shotgun (WGS) entry which is preliminary data.</text>
</comment>
<gene>
    <name evidence="2" type="ORF">GCM10008111_22610</name>
</gene>
<evidence type="ECO:0000256" key="1">
    <source>
        <dbReference type="SAM" id="Phobius"/>
    </source>
</evidence>
<evidence type="ECO:0000313" key="3">
    <source>
        <dbReference type="Proteomes" id="UP000634667"/>
    </source>
</evidence>
<feature type="transmembrane region" description="Helical" evidence="1">
    <location>
        <begin position="44"/>
        <end position="61"/>
    </location>
</feature>
<accession>A0ABQ2WS96</accession>
<organism evidence="2 3">
    <name type="scientific">Alishewanella tabrizica</name>
    <dbReference type="NCBI Taxonomy" id="671278"/>
    <lineage>
        <taxon>Bacteria</taxon>
        <taxon>Pseudomonadati</taxon>
        <taxon>Pseudomonadota</taxon>
        <taxon>Gammaproteobacteria</taxon>
        <taxon>Alteromonadales</taxon>
        <taxon>Alteromonadaceae</taxon>
        <taxon>Alishewanella</taxon>
    </lineage>
</organism>
<keyword evidence="3" id="KW-1185">Reference proteome</keyword>